<dbReference type="EMBL" id="GBXM01106317">
    <property type="protein sequence ID" value="JAH02260.1"/>
    <property type="molecule type" value="Transcribed_RNA"/>
</dbReference>
<proteinExistence type="predicted"/>
<accession>A0A0E9PDX8</accession>
<sequence>MKIMARFNARQGIIYSVLITAIVF</sequence>
<protein>
    <submittedName>
        <fullName evidence="1">Uncharacterized protein</fullName>
    </submittedName>
</protein>
<organism evidence="1">
    <name type="scientific">Anguilla anguilla</name>
    <name type="common">European freshwater eel</name>
    <name type="synonym">Muraena anguilla</name>
    <dbReference type="NCBI Taxonomy" id="7936"/>
    <lineage>
        <taxon>Eukaryota</taxon>
        <taxon>Metazoa</taxon>
        <taxon>Chordata</taxon>
        <taxon>Craniata</taxon>
        <taxon>Vertebrata</taxon>
        <taxon>Euteleostomi</taxon>
        <taxon>Actinopterygii</taxon>
        <taxon>Neopterygii</taxon>
        <taxon>Teleostei</taxon>
        <taxon>Anguilliformes</taxon>
        <taxon>Anguillidae</taxon>
        <taxon>Anguilla</taxon>
    </lineage>
</organism>
<reference evidence="1" key="1">
    <citation type="submission" date="2014-11" db="EMBL/GenBank/DDBJ databases">
        <authorList>
            <person name="Amaro Gonzalez C."/>
        </authorList>
    </citation>
    <scope>NUCLEOTIDE SEQUENCE</scope>
</reference>
<reference evidence="1" key="2">
    <citation type="journal article" date="2015" name="Fish Shellfish Immunol.">
        <title>Early steps in the European eel (Anguilla anguilla)-Vibrio vulnificus interaction in the gills: Role of the RtxA13 toxin.</title>
        <authorList>
            <person name="Callol A."/>
            <person name="Pajuelo D."/>
            <person name="Ebbesson L."/>
            <person name="Teles M."/>
            <person name="MacKenzie S."/>
            <person name="Amaro C."/>
        </authorList>
    </citation>
    <scope>NUCLEOTIDE SEQUENCE</scope>
</reference>
<dbReference type="AlphaFoldDB" id="A0A0E9PDX8"/>
<name>A0A0E9PDX8_ANGAN</name>
<evidence type="ECO:0000313" key="1">
    <source>
        <dbReference type="EMBL" id="JAH02260.1"/>
    </source>
</evidence>